<name>I7M246_TETTS</name>
<evidence type="ECO:0000313" key="4">
    <source>
        <dbReference type="Proteomes" id="UP000009168"/>
    </source>
</evidence>
<dbReference type="OrthoDB" id="283577at2759"/>
<dbReference type="PANTHER" id="PTHR24067">
    <property type="entry name" value="UBIQUITIN-CONJUGATING ENZYME E2"/>
    <property type="match status" value="1"/>
</dbReference>
<reference evidence="4" key="1">
    <citation type="journal article" date="2006" name="PLoS Biol.">
        <title>Macronuclear genome sequence of the ciliate Tetrahymena thermophila, a model eukaryote.</title>
        <authorList>
            <person name="Eisen J.A."/>
            <person name="Coyne R.S."/>
            <person name="Wu M."/>
            <person name="Wu D."/>
            <person name="Thiagarajan M."/>
            <person name="Wortman J.R."/>
            <person name="Badger J.H."/>
            <person name="Ren Q."/>
            <person name="Amedeo P."/>
            <person name="Jones K.M."/>
            <person name="Tallon L.J."/>
            <person name="Delcher A.L."/>
            <person name="Salzberg S.L."/>
            <person name="Silva J.C."/>
            <person name="Haas B.J."/>
            <person name="Majoros W.H."/>
            <person name="Farzad M."/>
            <person name="Carlton J.M."/>
            <person name="Smith R.K. Jr."/>
            <person name="Garg J."/>
            <person name="Pearlman R.E."/>
            <person name="Karrer K.M."/>
            <person name="Sun L."/>
            <person name="Manning G."/>
            <person name="Elde N.C."/>
            <person name="Turkewitz A.P."/>
            <person name="Asai D.J."/>
            <person name="Wilkes D.E."/>
            <person name="Wang Y."/>
            <person name="Cai H."/>
            <person name="Collins K."/>
            <person name="Stewart B.A."/>
            <person name="Lee S.R."/>
            <person name="Wilamowska K."/>
            <person name="Weinberg Z."/>
            <person name="Ruzzo W.L."/>
            <person name="Wloga D."/>
            <person name="Gaertig J."/>
            <person name="Frankel J."/>
            <person name="Tsao C.-C."/>
            <person name="Gorovsky M.A."/>
            <person name="Keeling P.J."/>
            <person name="Waller R.F."/>
            <person name="Patron N.J."/>
            <person name="Cherry J.M."/>
            <person name="Stover N.A."/>
            <person name="Krieger C.J."/>
            <person name="del Toro C."/>
            <person name="Ryder H.F."/>
            <person name="Williamson S.C."/>
            <person name="Barbeau R.A."/>
            <person name="Hamilton E.P."/>
            <person name="Orias E."/>
        </authorList>
    </citation>
    <scope>NUCLEOTIDE SEQUENCE [LARGE SCALE GENOMIC DNA]</scope>
    <source>
        <strain evidence="4">SB210</strain>
    </source>
</reference>
<dbReference type="GeneID" id="7839587"/>
<feature type="region of interest" description="Disordered" evidence="1">
    <location>
        <begin position="1"/>
        <end position="24"/>
    </location>
</feature>
<keyword evidence="4" id="KW-1185">Reference proteome</keyword>
<dbReference type="KEGG" id="tet:TTHERM_00290880"/>
<feature type="domain" description="UBC core" evidence="2">
    <location>
        <begin position="1"/>
        <end position="146"/>
    </location>
</feature>
<dbReference type="Gene3D" id="3.10.110.10">
    <property type="entry name" value="Ubiquitin Conjugating Enzyme"/>
    <property type="match status" value="1"/>
</dbReference>
<dbReference type="OMA" id="DESIMVW"/>
<organism evidence="3 4">
    <name type="scientific">Tetrahymena thermophila (strain SB210)</name>
    <dbReference type="NCBI Taxonomy" id="312017"/>
    <lineage>
        <taxon>Eukaryota</taxon>
        <taxon>Sar</taxon>
        <taxon>Alveolata</taxon>
        <taxon>Ciliophora</taxon>
        <taxon>Intramacronucleata</taxon>
        <taxon>Oligohymenophorea</taxon>
        <taxon>Hymenostomatida</taxon>
        <taxon>Tetrahymenina</taxon>
        <taxon>Tetrahymenidae</taxon>
        <taxon>Tetrahymena</taxon>
    </lineage>
</organism>
<accession>I7M246</accession>
<evidence type="ECO:0000256" key="1">
    <source>
        <dbReference type="SAM" id="MobiDB-lite"/>
    </source>
</evidence>
<dbReference type="PROSITE" id="PS50127">
    <property type="entry name" value="UBC_2"/>
    <property type="match status" value="1"/>
</dbReference>
<protein>
    <submittedName>
        <fullName evidence="3">Ubiquitin-conjugating enzyme E2</fullName>
    </submittedName>
</protein>
<dbReference type="Pfam" id="PF00179">
    <property type="entry name" value="UQ_con"/>
    <property type="match status" value="1"/>
</dbReference>
<dbReference type="InterPro" id="IPR050113">
    <property type="entry name" value="Ub_conjugating_enzyme"/>
</dbReference>
<proteinExistence type="predicted"/>
<gene>
    <name evidence="3" type="ORF">TTHERM_00290880</name>
</gene>
<dbReference type="InterPro" id="IPR016135">
    <property type="entry name" value="UBQ-conjugating_enzyme/RWD"/>
</dbReference>
<feature type="compositionally biased region" description="Basic and acidic residues" evidence="1">
    <location>
        <begin position="1"/>
        <end position="10"/>
    </location>
</feature>
<dbReference type="SMART" id="SM00212">
    <property type="entry name" value="UBCc"/>
    <property type="match status" value="1"/>
</dbReference>
<dbReference type="SUPFAM" id="SSF54495">
    <property type="entry name" value="UBC-like"/>
    <property type="match status" value="1"/>
</dbReference>
<dbReference type="Proteomes" id="UP000009168">
    <property type="component" value="Unassembled WGS sequence"/>
</dbReference>
<dbReference type="AlphaFoldDB" id="I7M246"/>
<dbReference type="STRING" id="312017.I7M246"/>
<dbReference type="EMBL" id="GG662651">
    <property type="protein sequence ID" value="EAR98460.1"/>
    <property type="molecule type" value="Genomic_DNA"/>
</dbReference>
<sequence>MNKRMEKEFADISNNPPKGVSIKKGNDQTKWEITIAGPEGSVYHGHNFKVICSFPDNYPFKMPDFAFETMIWHPNVTDKGEVCKEMLGEKEWVPTKQVKTVIEIIASMLAEPNVDSAINNEAAKQYKSDPKEFEKKAKEFINQYCKK</sequence>
<evidence type="ECO:0000259" key="2">
    <source>
        <dbReference type="PROSITE" id="PS50127"/>
    </source>
</evidence>
<dbReference type="InterPro" id="IPR000608">
    <property type="entry name" value="UBC"/>
</dbReference>
<dbReference type="RefSeq" id="XP_001018705.1">
    <property type="nucleotide sequence ID" value="XM_001018705.3"/>
</dbReference>
<evidence type="ECO:0000313" key="3">
    <source>
        <dbReference type="EMBL" id="EAR98460.1"/>
    </source>
</evidence>
<dbReference type="HOGENOM" id="CLU_030988_13_3_1"/>
<dbReference type="InParanoid" id="I7M246"/>
<dbReference type="eggNOG" id="KOG0417">
    <property type="taxonomic scope" value="Eukaryota"/>
</dbReference>